<dbReference type="SUPFAM" id="SSF52096">
    <property type="entry name" value="ClpP/crotonase"/>
    <property type="match status" value="1"/>
</dbReference>
<gene>
    <name evidence="1" type="ORF">BMF94_4758</name>
</gene>
<name>A0A2S5B6B3_9BASI</name>
<dbReference type="STRING" id="741276.A0A2S5B6B3"/>
<comment type="caution">
    <text evidence="1">The sequence shown here is derived from an EMBL/GenBank/DDBJ whole genome shotgun (WGS) entry which is preliminary data.</text>
</comment>
<dbReference type="GO" id="GO:0004165">
    <property type="term" value="F:delta(3)-delta(2)-enoyl-CoA isomerase activity"/>
    <property type="evidence" value="ECO:0007669"/>
    <property type="project" value="TreeGrafter"/>
</dbReference>
<dbReference type="OrthoDB" id="1696280at2759"/>
<dbReference type="PANTHER" id="PTHR11941">
    <property type="entry name" value="ENOYL-COA HYDRATASE-RELATED"/>
    <property type="match status" value="1"/>
</dbReference>
<dbReference type="InterPro" id="IPR029045">
    <property type="entry name" value="ClpP/crotonase-like_dom_sf"/>
</dbReference>
<protein>
    <recommendedName>
        <fullName evidence="3">Enoyl-CoA hydratase</fullName>
    </recommendedName>
</protein>
<dbReference type="AlphaFoldDB" id="A0A2S5B6B3"/>
<accession>A0A2S5B6B3</accession>
<dbReference type="PANTHER" id="PTHR11941:SF75">
    <property type="entry name" value="ENOYL-COA HYDRATASE_ISOMERASE FAMILY PROTEIN"/>
    <property type="match status" value="1"/>
</dbReference>
<keyword evidence="2" id="KW-1185">Reference proteome</keyword>
<evidence type="ECO:0008006" key="3">
    <source>
        <dbReference type="Google" id="ProtNLM"/>
    </source>
</evidence>
<sequence>MATVSFPRGHKEAWATVTEPANGVWLIEMHNLPDNRLLPEVIRQALLPALDYVELAWHKAVKAGTNKGGALVLTGERKVGKFFSNGLQLECLAEYPTFFRDYYYKLLARVMTFPITTISAINGHCFAGGLCLALACDWRFCRPDRTWLCMNELQFGAPLPPGMAAVMQARLSEPTMRRVMLTAHRYTAPDALAAGLIDGIVPENGSEATIRYAITKATEMAPLAESGVLRAMKETMYAPALTMLARHEPPSVGMPQKENAFAFKALLAAEVNAKL</sequence>
<dbReference type="GO" id="GO:0005777">
    <property type="term" value="C:peroxisome"/>
    <property type="evidence" value="ECO:0007669"/>
    <property type="project" value="TreeGrafter"/>
</dbReference>
<dbReference type="CDD" id="cd06558">
    <property type="entry name" value="crotonase-like"/>
    <property type="match status" value="1"/>
</dbReference>
<organism evidence="1 2">
    <name type="scientific">Rhodotorula taiwanensis</name>
    <dbReference type="NCBI Taxonomy" id="741276"/>
    <lineage>
        <taxon>Eukaryota</taxon>
        <taxon>Fungi</taxon>
        <taxon>Dikarya</taxon>
        <taxon>Basidiomycota</taxon>
        <taxon>Pucciniomycotina</taxon>
        <taxon>Microbotryomycetes</taxon>
        <taxon>Sporidiobolales</taxon>
        <taxon>Sporidiobolaceae</taxon>
        <taxon>Rhodotorula</taxon>
    </lineage>
</organism>
<dbReference type="Proteomes" id="UP000237144">
    <property type="component" value="Unassembled WGS sequence"/>
</dbReference>
<dbReference type="EMBL" id="PJQD01000055">
    <property type="protein sequence ID" value="POY72251.1"/>
    <property type="molecule type" value="Genomic_DNA"/>
</dbReference>
<dbReference type="GO" id="GO:0006635">
    <property type="term" value="P:fatty acid beta-oxidation"/>
    <property type="evidence" value="ECO:0007669"/>
    <property type="project" value="TreeGrafter"/>
</dbReference>
<reference evidence="1 2" key="1">
    <citation type="journal article" date="2018" name="Front. Microbiol.">
        <title>Prospects for Fungal Bioremediation of Acidic Radioactive Waste Sites: Characterization and Genome Sequence of Rhodotorula taiwanensis MD1149.</title>
        <authorList>
            <person name="Tkavc R."/>
            <person name="Matrosova V.Y."/>
            <person name="Grichenko O.E."/>
            <person name="Gostincar C."/>
            <person name="Volpe R.P."/>
            <person name="Klimenkova P."/>
            <person name="Gaidamakova E.K."/>
            <person name="Zhou C.E."/>
            <person name="Stewart B.J."/>
            <person name="Lyman M.G."/>
            <person name="Malfatti S.A."/>
            <person name="Rubinfeld B."/>
            <person name="Courtot M."/>
            <person name="Singh J."/>
            <person name="Dalgard C.L."/>
            <person name="Hamilton T."/>
            <person name="Frey K.G."/>
            <person name="Gunde-Cimerman N."/>
            <person name="Dugan L."/>
            <person name="Daly M.J."/>
        </authorList>
    </citation>
    <scope>NUCLEOTIDE SEQUENCE [LARGE SCALE GENOMIC DNA]</scope>
    <source>
        <strain evidence="1 2">MD1149</strain>
    </source>
</reference>
<evidence type="ECO:0000313" key="2">
    <source>
        <dbReference type="Proteomes" id="UP000237144"/>
    </source>
</evidence>
<evidence type="ECO:0000313" key="1">
    <source>
        <dbReference type="EMBL" id="POY72251.1"/>
    </source>
</evidence>
<dbReference type="InterPro" id="IPR001753">
    <property type="entry name" value="Enoyl-CoA_hydra/iso"/>
</dbReference>
<proteinExistence type="predicted"/>
<dbReference type="Pfam" id="PF00378">
    <property type="entry name" value="ECH_1"/>
    <property type="match status" value="1"/>
</dbReference>
<dbReference type="Gene3D" id="3.90.226.10">
    <property type="entry name" value="2-enoyl-CoA Hydratase, Chain A, domain 1"/>
    <property type="match status" value="1"/>
</dbReference>